<accession>A0AAF3F744</accession>
<keyword evidence="2" id="KW-1185">Reference proteome</keyword>
<name>A0AAF3F744_9BILA</name>
<reference evidence="3" key="1">
    <citation type="submission" date="2024-02" db="UniProtKB">
        <authorList>
            <consortium name="WormBaseParasite"/>
        </authorList>
    </citation>
    <scope>IDENTIFICATION</scope>
</reference>
<dbReference type="WBParaSite" id="MBELARI_LOCUS2746">
    <property type="protein sequence ID" value="MBELARI_LOCUS2746"/>
    <property type="gene ID" value="MBELARI_LOCUS2746"/>
</dbReference>
<evidence type="ECO:0000313" key="2">
    <source>
        <dbReference type="Proteomes" id="UP000887575"/>
    </source>
</evidence>
<dbReference type="Proteomes" id="UP000887575">
    <property type="component" value="Unassembled WGS sequence"/>
</dbReference>
<feature type="compositionally biased region" description="Basic residues" evidence="1">
    <location>
        <begin position="1"/>
        <end position="11"/>
    </location>
</feature>
<proteinExistence type="predicted"/>
<sequence>MPKKNRKKRSNGSKSKTTITGNPEALPPNEPNEQPTAHLPSFPPGITSALISFLATSPDSEKYGPQFMRLLEIFKSKYFLPLRYELQLQAQAVGLARSYPVAEFTVEKWITEWGKRCEFVIDYLERVLPPELEQRNVNRQKVQEAIQRRGNTIKGLSLEFHRMSDWRKVAFVDPLRMIYTLSLELLKNPVINSVWFDGSWAYTSPDPNPSNEEKERIQNLWLGFETPLVVCMIVDT</sequence>
<feature type="region of interest" description="Disordered" evidence="1">
    <location>
        <begin position="1"/>
        <end position="41"/>
    </location>
</feature>
<evidence type="ECO:0000313" key="3">
    <source>
        <dbReference type="WBParaSite" id="MBELARI_LOCUS2746"/>
    </source>
</evidence>
<evidence type="ECO:0000256" key="1">
    <source>
        <dbReference type="SAM" id="MobiDB-lite"/>
    </source>
</evidence>
<protein>
    <submittedName>
        <fullName evidence="3">Uncharacterized protein</fullName>
    </submittedName>
</protein>
<organism evidence="2 3">
    <name type="scientific">Mesorhabditis belari</name>
    <dbReference type="NCBI Taxonomy" id="2138241"/>
    <lineage>
        <taxon>Eukaryota</taxon>
        <taxon>Metazoa</taxon>
        <taxon>Ecdysozoa</taxon>
        <taxon>Nematoda</taxon>
        <taxon>Chromadorea</taxon>
        <taxon>Rhabditida</taxon>
        <taxon>Rhabditina</taxon>
        <taxon>Rhabditomorpha</taxon>
        <taxon>Rhabditoidea</taxon>
        <taxon>Rhabditidae</taxon>
        <taxon>Mesorhabditinae</taxon>
        <taxon>Mesorhabditis</taxon>
    </lineage>
</organism>
<dbReference type="AlphaFoldDB" id="A0AAF3F744"/>